<evidence type="ECO:0000256" key="1">
    <source>
        <dbReference type="SAM" id="MobiDB-lite"/>
    </source>
</evidence>
<keyword evidence="3" id="KW-1185">Reference proteome</keyword>
<accession>A0A4R5QGY3</accession>
<feature type="compositionally biased region" description="Basic and acidic residues" evidence="1">
    <location>
        <begin position="20"/>
        <end position="29"/>
    </location>
</feature>
<reference evidence="2 3" key="1">
    <citation type="journal article" date="2016" name="J. Microbiol.">
        <title>Dankookia rubra gen. nov., sp. nov., an alphaproteobacterium isolated from sediment of a shallow stream.</title>
        <authorList>
            <person name="Kim W.H."/>
            <person name="Kim D.H."/>
            <person name="Kang K."/>
            <person name="Ahn T.Y."/>
        </authorList>
    </citation>
    <scope>NUCLEOTIDE SEQUENCE [LARGE SCALE GENOMIC DNA]</scope>
    <source>
        <strain evidence="2 3">JCM30602</strain>
    </source>
</reference>
<sequence>MANQQQSGGGGRNNPGNFANDREKAREAGRAGGTHQGKATNPGNFANDRQKAAEAGRKGGQHSHGGHGSAQKADSKGPAT</sequence>
<name>A0A4R5QGY3_9PROT</name>
<gene>
    <name evidence="2" type="ORF">E2C06_15555</name>
</gene>
<feature type="compositionally biased region" description="Basic and acidic residues" evidence="1">
    <location>
        <begin position="48"/>
        <end position="57"/>
    </location>
</feature>
<organism evidence="2 3">
    <name type="scientific">Dankookia rubra</name>
    <dbReference type="NCBI Taxonomy" id="1442381"/>
    <lineage>
        <taxon>Bacteria</taxon>
        <taxon>Pseudomonadati</taxon>
        <taxon>Pseudomonadota</taxon>
        <taxon>Alphaproteobacteria</taxon>
        <taxon>Acetobacterales</taxon>
        <taxon>Roseomonadaceae</taxon>
        <taxon>Dankookia</taxon>
    </lineage>
</organism>
<evidence type="ECO:0000313" key="3">
    <source>
        <dbReference type="Proteomes" id="UP000295096"/>
    </source>
</evidence>
<dbReference type="Pfam" id="PF10685">
    <property type="entry name" value="KGG"/>
    <property type="match status" value="2"/>
</dbReference>
<dbReference type="EMBL" id="SMSJ01000018">
    <property type="protein sequence ID" value="TDH61767.1"/>
    <property type="molecule type" value="Genomic_DNA"/>
</dbReference>
<dbReference type="AlphaFoldDB" id="A0A4R5QGY3"/>
<dbReference type="Proteomes" id="UP000295096">
    <property type="component" value="Unassembled WGS sequence"/>
</dbReference>
<comment type="caution">
    <text evidence="2">The sequence shown here is derived from an EMBL/GenBank/DDBJ whole genome shotgun (WGS) entry which is preliminary data.</text>
</comment>
<protein>
    <submittedName>
        <fullName evidence="2">Stress-induced protein</fullName>
    </submittedName>
</protein>
<feature type="region of interest" description="Disordered" evidence="1">
    <location>
        <begin position="1"/>
        <end position="80"/>
    </location>
</feature>
<proteinExistence type="predicted"/>
<dbReference type="OrthoDB" id="7282095at2"/>
<dbReference type="InterPro" id="IPR019626">
    <property type="entry name" value="Stress-induced_KGG_rpt"/>
</dbReference>
<evidence type="ECO:0000313" key="2">
    <source>
        <dbReference type="EMBL" id="TDH61767.1"/>
    </source>
</evidence>